<dbReference type="OrthoDB" id="1144971at2"/>
<evidence type="ECO:0000256" key="1">
    <source>
        <dbReference type="PROSITE-ProRule" id="PRU00339"/>
    </source>
</evidence>
<protein>
    <submittedName>
        <fullName evidence="3">TPR repeat-containing protein</fullName>
    </submittedName>
</protein>
<keyword evidence="1" id="KW-0802">TPR repeat</keyword>
<dbReference type="Proteomes" id="UP000198521">
    <property type="component" value="Unassembled WGS sequence"/>
</dbReference>
<dbReference type="PROSITE" id="PS50005">
    <property type="entry name" value="TPR"/>
    <property type="match status" value="1"/>
</dbReference>
<sequence length="271" mass="31861">MDANHHSIYHDQIDAYLRDELSIEEKALFEQSLKNNPELLHEFRIHQELFALTDESVWINESFIPSEEEVKEVETYFRSTEAKKLKNTIAQAQINYQKGNRFSFFNNRLFLPILAAASIALIVILYTFNSNNSTRDLYVEHSRWKDLPSLTSRSDENQLAEGQKMFEQKKYQESYSLFKNYVENNDQTSPSVLVYVGLSALELNKYEEAISYFDRLISSDAVDQSKGYWYKALVYLKQDNEDRAILILENILLDEQNYNFNKAKVLLKKMQ</sequence>
<proteinExistence type="predicted"/>
<organism evidence="3 4">
    <name type="scientific">Aquimarina amphilecti</name>
    <dbReference type="NCBI Taxonomy" id="1038014"/>
    <lineage>
        <taxon>Bacteria</taxon>
        <taxon>Pseudomonadati</taxon>
        <taxon>Bacteroidota</taxon>
        <taxon>Flavobacteriia</taxon>
        <taxon>Flavobacteriales</taxon>
        <taxon>Flavobacteriaceae</taxon>
        <taxon>Aquimarina</taxon>
    </lineage>
</organism>
<dbReference type="InterPro" id="IPR011990">
    <property type="entry name" value="TPR-like_helical_dom_sf"/>
</dbReference>
<dbReference type="RefSeq" id="WP_091412404.1">
    <property type="nucleotide sequence ID" value="NZ_FOAB01000010.1"/>
</dbReference>
<feature type="repeat" description="TPR" evidence="1">
    <location>
        <begin position="190"/>
        <end position="223"/>
    </location>
</feature>
<keyword evidence="2" id="KW-1133">Transmembrane helix</keyword>
<accession>A0A1H7WGV0</accession>
<dbReference type="STRING" id="1038014.SAMN04487910_4421"/>
<evidence type="ECO:0000313" key="3">
    <source>
        <dbReference type="EMBL" id="SEM20258.1"/>
    </source>
</evidence>
<keyword evidence="2" id="KW-0812">Transmembrane</keyword>
<reference evidence="4" key="1">
    <citation type="submission" date="2016-10" db="EMBL/GenBank/DDBJ databases">
        <authorList>
            <person name="Varghese N."/>
            <person name="Submissions S."/>
        </authorList>
    </citation>
    <scope>NUCLEOTIDE SEQUENCE [LARGE SCALE GENOMIC DNA]</scope>
    <source>
        <strain evidence="4">DSM 25232 / NCIMB 14723 / 92V</strain>
    </source>
</reference>
<evidence type="ECO:0000256" key="2">
    <source>
        <dbReference type="SAM" id="Phobius"/>
    </source>
</evidence>
<keyword evidence="2" id="KW-0472">Membrane</keyword>
<gene>
    <name evidence="3" type="ORF">SAMN04487910_4421</name>
</gene>
<feature type="transmembrane region" description="Helical" evidence="2">
    <location>
        <begin position="109"/>
        <end position="128"/>
    </location>
</feature>
<dbReference type="SUPFAM" id="SSF48452">
    <property type="entry name" value="TPR-like"/>
    <property type="match status" value="1"/>
</dbReference>
<dbReference type="Gene3D" id="1.25.40.10">
    <property type="entry name" value="Tetratricopeptide repeat domain"/>
    <property type="match status" value="1"/>
</dbReference>
<keyword evidence="4" id="KW-1185">Reference proteome</keyword>
<dbReference type="EMBL" id="FOAB01000010">
    <property type="protein sequence ID" value="SEM20258.1"/>
    <property type="molecule type" value="Genomic_DNA"/>
</dbReference>
<dbReference type="AlphaFoldDB" id="A0A1H7WGV0"/>
<name>A0A1H7WGV0_AQUAM</name>
<evidence type="ECO:0000313" key="4">
    <source>
        <dbReference type="Proteomes" id="UP000198521"/>
    </source>
</evidence>
<dbReference type="InterPro" id="IPR019734">
    <property type="entry name" value="TPR_rpt"/>
</dbReference>